<sequence length="417" mass="45414">MNKKLFLCGAALVAILATEQAVKAEEVTEAQSTPTVELVEKVQPIESTLSQAPQAPETAKVEAAPTAKLGSVAEEKAPEDKKVPDDKKTEETKIQESSEAEAKPAIEEKVSELASSQEAKDDVKKEANEEAKQADKKEKEDKGYTGFKSRGEAAQYHQVKSGDSLWAIANLYKITLDELLKYNNFSSLSTMIHPGDKLVVKPGKPATSTPTNDDNPASGSNNYTPDTTHTIQSGDSLWLLSQRYGVTLDDLVKWNGFSSYRDMIHPGQQIIVKKGSGNSGKATPAPAKPQPTTPSTLDARRQKVIEVAKKYLGVPYVYGGKTPSGFDCSGFVGYVFKEALGIDITTWTVTQERKGTEVAIKDAKPGDLFFYGPRGGTEHVSIYLGGKQYIHAPYPGQVVKIADMTYYMPSFARRIIQ</sequence>
<dbReference type="AlphaFoldDB" id="W1Q2Z0"/>
<evidence type="ECO:0000256" key="2">
    <source>
        <dbReference type="ARBA" id="ARBA00022670"/>
    </source>
</evidence>
<dbReference type="GeneID" id="84817668"/>
<feature type="region of interest" description="Disordered" evidence="7">
    <location>
        <begin position="199"/>
        <end position="228"/>
    </location>
</feature>
<feature type="domain" description="LysM" evidence="9">
    <location>
        <begin position="227"/>
        <end position="272"/>
    </location>
</feature>
<dbReference type="Gene3D" id="3.90.1720.10">
    <property type="entry name" value="endopeptidase domain like (from Nostoc punctiforme)"/>
    <property type="match status" value="1"/>
</dbReference>
<dbReference type="EMBL" id="ACIN03000011">
    <property type="protein sequence ID" value="ESK65473.1"/>
    <property type="molecule type" value="Genomic_DNA"/>
</dbReference>
<keyword evidence="5" id="KW-0378">Hydrolase</keyword>
<dbReference type="Pfam" id="PF01476">
    <property type="entry name" value="LysM"/>
    <property type="match status" value="2"/>
</dbReference>
<feature type="signal peptide" evidence="8">
    <location>
        <begin position="1"/>
        <end position="24"/>
    </location>
</feature>
<reference evidence="11" key="1">
    <citation type="submission" date="2013-06" db="EMBL/GenBank/DDBJ databases">
        <authorList>
            <person name="Weinstock G."/>
            <person name="Sodergren E."/>
            <person name="Clifton S."/>
            <person name="Fulton L."/>
            <person name="Fulton B."/>
            <person name="Courtney L."/>
            <person name="Fronick C."/>
            <person name="Harrison M."/>
            <person name="Strong C."/>
            <person name="Farmer C."/>
            <person name="Delahaunty K."/>
            <person name="Markovic C."/>
            <person name="Hall O."/>
            <person name="Minx P."/>
            <person name="Tomlinson C."/>
            <person name="Mitreva M."/>
            <person name="Nelson J."/>
            <person name="Hou S."/>
            <person name="Wollam A."/>
            <person name="Pepin K.H."/>
            <person name="Johnson M."/>
            <person name="Bhonagiri V."/>
            <person name="Nash W.E."/>
            <person name="Warren W."/>
            <person name="Chinwalla A."/>
            <person name="Mardis E.R."/>
            <person name="Wilson R.K."/>
        </authorList>
    </citation>
    <scope>NUCLEOTIDE SEQUENCE [LARGE SCALE GENOMIC DNA]</scope>
    <source>
        <strain evidence="11">ATCC 49176</strain>
    </source>
</reference>
<dbReference type="Proteomes" id="UP000019050">
    <property type="component" value="Unassembled WGS sequence"/>
</dbReference>
<gene>
    <name evidence="11" type="ORF">GCWU000182_001150</name>
</gene>
<comment type="caution">
    <text evidence="11">The sequence shown here is derived from an EMBL/GenBank/DDBJ whole genome shotgun (WGS) entry which is preliminary data.</text>
</comment>
<dbReference type="STRING" id="592010.GCWU000182_001150"/>
<dbReference type="Gene3D" id="3.10.350.10">
    <property type="entry name" value="LysM domain"/>
    <property type="match status" value="2"/>
</dbReference>
<dbReference type="PANTHER" id="PTHR47053">
    <property type="entry name" value="MUREIN DD-ENDOPEPTIDASE MEPH-RELATED"/>
    <property type="match status" value="1"/>
</dbReference>
<evidence type="ECO:0000256" key="1">
    <source>
        <dbReference type="ARBA" id="ARBA00007074"/>
    </source>
</evidence>
<evidence type="ECO:0000313" key="11">
    <source>
        <dbReference type="EMBL" id="ESK65473.1"/>
    </source>
</evidence>
<dbReference type="OrthoDB" id="1654978at2"/>
<dbReference type="InterPro" id="IPR038765">
    <property type="entry name" value="Papain-like_cys_pep_sf"/>
</dbReference>
<organism evidence="11 12">
    <name type="scientific">Abiotrophia defectiva ATCC 49176</name>
    <dbReference type="NCBI Taxonomy" id="592010"/>
    <lineage>
        <taxon>Bacteria</taxon>
        <taxon>Bacillati</taxon>
        <taxon>Bacillota</taxon>
        <taxon>Bacilli</taxon>
        <taxon>Lactobacillales</taxon>
        <taxon>Aerococcaceae</taxon>
        <taxon>Abiotrophia</taxon>
    </lineage>
</organism>
<keyword evidence="12" id="KW-1185">Reference proteome</keyword>
<feature type="compositionally biased region" description="Basic and acidic residues" evidence="7">
    <location>
        <begin position="118"/>
        <end position="143"/>
    </location>
</feature>
<keyword evidence="4" id="KW-0677">Repeat</keyword>
<feature type="chain" id="PRO_5004807982" evidence="8">
    <location>
        <begin position="25"/>
        <end position="417"/>
    </location>
</feature>
<dbReference type="PANTHER" id="PTHR47053:SF1">
    <property type="entry name" value="MUREIN DD-ENDOPEPTIDASE MEPH-RELATED"/>
    <property type="match status" value="1"/>
</dbReference>
<dbReference type="InterPro" id="IPR018392">
    <property type="entry name" value="LysM"/>
</dbReference>
<dbReference type="eggNOG" id="COG1388">
    <property type="taxonomic scope" value="Bacteria"/>
</dbReference>
<dbReference type="InterPro" id="IPR051202">
    <property type="entry name" value="Peptidase_C40"/>
</dbReference>
<protein>
    <submittedName>
        <fullName evidence="11">NlpC/P60 family protein</fullName>
    </submittedName>
</protein>
<dbReference type="SUPFAM" id="SSF54001">
    <property type="entry name" value="Cysteine proteinases"/>
    <property type="match status" value="1"/>
</dbReference>
<dbReference type="PROSITE" id="PS51935">
    <property type="entry name" value="NLPC_P60"/>
    <property type="match status" value="1"/>
</dbReference>
<keyword evidence="6" id="KW-0788">Thiol protease</keyword>
<name>W1Q2Z0_ABIDE</name>
<dbReference type="RefSeq" id="WP_023391794.1">
    <property type="nucleotide sequence ID" value="NZ_KI535340.1"/>
</dbReference>
<dbReference type="PROSITE" id="PS51782">
    <property type="entry name" value="LYSM"/>
    <property type="match status" value="2"/>
</dbReference>
<dbReference type="eggNOG" id="COG0791">
    <property type="taxonomic scope" value="Bacteria"/>
</dbReference>
<dbReference type="InterPro" id="IPR036779">
    <property type="entry name" value="LysM_dom_sf"/>
</dbReference>
<feature type="domain" description="NlpC/P60" evidence="10">
    <location>
        <begin position="298"/>
        <end position="417"/>
    </location>
</feature>
<feature type="compositionally biased region" description="Polar residues" evidence="7">
    <location>
        <begin position="206"/>
        <end position="228"/>
    </location>
</feature>
<feature type="domain" description="LysM" evidence="9">
    <location>
        <begin position="155"/>
        <end position="200"/>
    </location>
</feature>
<evidence type="ECO:0000256" key="7">
    <source>
        <dbReference type="SAM" id="MobiDB-lite"/>
    </source>
</evidence>
<accession>W1Q2Z0</accession>
<feature type="region of interest" description="Disordered" evidence="7">
    <location>
        <begin position="48"/>
        <end position="145"/>
    </location>
</feature>
<dbReference type="SMART" id="SM00257">
    <property type="entry name" value="LysM"/>
    <property type="match status" value="2"/>
</dbReference>
<feature type="region of interest" description="Disordered" evidence="7">
    <location>
        <begin position="274"/>
        <end position="297"/>
    </location>
</feature>
<dbReference type="SUPFAM" id="SSF54106">
    <property type="entry name" value="LysM domain"/>
    <property type="match status" value="2"/>
</dbReference>
<proteinExistence type="inferred from homology"/>
<dbReference type="GO" id="GO:0006508">
    <property type="term" value="P:proteolysis"/>
    <property type="evidence" value="ECO:0007669"/>
    <property type="project" value="UniProtKB-KW"/>
</dbReference>
<evidence type="ECO:0000259" key="10">
    <source>
        <dbReference type="PROSITE" id="PS51935"/>
    </source>
</evidence>
<comment type="similarity">
    <text evidence="1">Belongs to the peptidase C40 family.</text>
</comment>
<evidence type="ECO:0000256" key="5">
    <source>
        <dbReference type="ARBA" id="ARBA00022801"/>
    </source>
</evidence>
<feature type="compositionally biased region" description="Basic and acidic residues" evidence="7">
    <location>
        <begin position="73"/>
        <end position="111"/>
    </location>
</feature>
<dbReference type="GO" id="GO:0008234">
    <property type="term" value="F:cysteine-type peptidase activity"/>
    <property type="evidence" value="ECO:0007669"/>
    <property type="project" value="UniProtKB-KW"/>
</dbReference>
<keyword evidence="3 8" id="KW-0732">Signal</keyword>
<evidence type="ECO:0000313" key="12">
    <source>
        <dbReference type="Proteomes" id="UP000019050"/>
    </source>
</evidence>
<keyword evidence="2" id="KW-0645">Protease</keyword>
<evidence type="ECO:0000256" key="3">
    <source>
        <dbReference type="ARBA" id="ARBA00022729"/>
    </source>
</evidence>
<dbReference type="InterPro" id="IPR000064">
    <property type="entry name" value="NLP_P60_dom"/>
</dbReference>
<evidence type="ECO:0000256" key="8">
    <source>
        <dbReference type="SAM" id="SignalP"/>
    </source>
</evidence>
<dbReference type="CDD" id="cd00118">
    <property type="entry name" value="LysM"/>
    <property type="match status" value="2"/>
</dbReference>
<evidence type="ECO:0000256" key="6">
    <source>
        <dbReference type="ARBA" id="ARBA00022807"/>
    </source>
</evidence>
<evidence type="ECO:0000259" key="9">
    <source>
        <dbReference type="PROSITE" id="PS51782"/>
    </source>
</evidence>
<evidence type="ECO:0000256" key="4">
    <source>
        <dbReference type="ARBA" id="ARBA00022737"/>
    </source>
</evidence>
<dbReference type="Pfam" id="PF00877">
    <property type="entry name" value="NLPC_P60"/>
    <property type="match status" value="1"/>
</dbReference>
<dbReference type="HOGENOM" id="CLU_658288_0_0_9"/>